<keyword evidence="3" id="KW-1185">Reference proteome</keyword>
<dbReference type="AlphaFoldDB" id="A0A8S0UJM6"/>
<dbReference type="EMBL" id="CACTIH010007665">
    <property type="protein sequence ID" value="CAA3016997.1"/>
    <property type="molecule type" value="Genomic_DNA"/>
</dbReference>
<evidence type="ECO:0000256" key="1">
    <source>
        <dbReference type="SAM" id="Coils"/>
    </source>
</evidence>
<name>A0A8S0UJM6_OLEEU</name>
<evidence type="ECO:0000313" key="3">
    <source>
        <dbReference type="Proteomes" id="UP000594638"/>
    </source>
</evidence>
<accession>A0A8S0UJM6</accession>
<sequence>DTYKDSIKSKYGTIRDDQPEFDLDSWMDAVSGPSKGHVYGFGPQEPASYILGMPTSPRHSILTRDEEVNNLKVELASAQNTIEKNNERIDDLTLRLERVERNHRVEMQETVRSMLRELNIPNFQFPSSSGS</sequence>
<keyword evidence="1" id="KW-0175">Coiled coil</keyword>
<gene>
    <name evidence="2" type="ORF">OLEA9_A091545</name>
</gene>
<dbReference type="OrthoDB" id="1435984at2759"/>
<feature type="non-terminal residue" evidence="2">
    <location>
        <position position="1"/>
    </location>
</feature>
<protein>
    <submittedName>
        <fullName evidence="2">Uncharacterized protein</fullName>
    </submittedName>
</protein>
<evidence type="ECO:0000313" key="2">
    <source>
        <dbReference type="EMBL" id="CAA3016997.1"/>
    </source>
</evidence>
<dbReference type="Gramene" id="OE9A091545T1">
    <property type="protein sequence ID" value="OE9A091545C1"/>
    <property type="gene ID" value="OE9A091545"/>
</dbReference>
<proteinExistence type="predicted"/>
<organism evidence="2 3">
    <name type="scientific">Olea europaea subsp. europaea</name>
    <dbReference type="NCBI Taxonomy" id="158383"/>
    <lineage>
        <taxon>Eukaryota</taxon>
        <taxon>Viridiplantae</taxon>
        <taxon>Streptophyta</taxon>
        <taxon>Embryophyta</taxon>
        <taxon>Tracheophyta</taxon>
        <taxon>Spermatophyta</taxon>
        <taxon>Magnoliopsida</taxon>
        <taxon>eudicotyledons</taxon>
        <taxon>Gunneridae</taxon>
        <taxon>Pentapetalae</taxon>
        <taxon>asterids</taxon>
        <taxon>lamiids</taxon>
        <taxon>Lamiales</taxon>
        <taxon>Oleaceae</taxon>
        <taxon>Oleeae</taxon>
        <taxon>Olea</taxon>
    </lineage>
</organism>
<comment type="caution">
    <text evidence="2">The sequence shown here is derived from an EMBL/GenBank/DDBJ whole genome shotgun (WGS) entry which is preliminary data.</text>
</comment>
<feature type="coiled-coil region" evidence="1">
    <location>
        <begin position="68"/>
        <end position="109"/>
    </location>
</feature>
<reference evidence="2 3" key="1">
    <citation type="submission" date="2019-12" db="EMBL/GenBank/DDBJ databases">
        <authorList>
            <person name="Alioto T."/>
            <person name="Alioto T."/>
            <person name="Gomez Garrido J."/>
        </authorList>
    </citation>
    <scope>NUCLEOTIDE SEQUENCE [LARGE SCALE GENOMIC DNA]</scope>
</reference>
<dbReference type="Proteomes" id="UP000594638">
    <property type="component" value="Unassembled WGS sequence"/>
</dbReference>